<dbReference type="SUPFAM" id="SSF52540">
    <property type="entry name" value="P-loop containing nucleoside triphosphate hydrolases"/>
    <property type="match status" value="1"/>
</dbReference>
<dbReference type="InterPro" id="IPR041682">
    <property type="entry name" value="AAA_14"/>
</dbReference>
<dbReference type="PANTHER" id="PTHR42990">
    <property type="entry name" value="ATPASE"/>
    <property type="match status" value="1"/>
</dbReference>
<keyword evidence="3" id="KW-1185">Reference proteome</keyword>
<dbReference type="EMBL" id="FUXE01000010">
    <property type="protein sequence ID" value="SJZ77319.1"/>
    <property type="molecule type" value="Genomic_DNA"/>
</dbReference>
<dbReference type="Proteomes" id="UP000190121">
    <property type="component" value="Unassembled WGS sequence"/>
</dbReference>
<dbReference type="RefSeq" id="WP_234989562.1">
    <property type="nucleotide sequence ID" value="NZ_FUXE01000010.1"/>
</dbReference>
<accession>A0A1T4NDF3</accession>
<sequence length="392" mass="45430">MIESLFRTHDHLLRHRPSSVRRFLMDEIDSQERLIGIIGSRGIGKTTFLLDWAVEKYGVLNRKCLYVNLNHFLFSTIKLVDFASSFVAQGGEMLLLDQIFKYPNWQSELNECHSKYPTLSIMYTGSPLIEETLDWETYKGKIYRLPGFSLREYINSQTGLDLPVFKWEDIINNHVKISKTILEQTNPNSWFNDYIHHGYYPFFLAESTYSESLLKNINMTLEVDVMYIRNIDQRLLPKLRTLLYLISLSSPTLLNVSQLAKGISTSRATVTNYVNFLKEAELIALVHRSEATEAKSSLISYLDNTNLGYVLAPESLSETEICRTFFLNQVSKCLKVEATVRAHVNFIVDSKHQFRIDKETNARYRLDRLYAVNNINTGAKNIIPLWLFGFLY</sequence>
<evidence type="ECO:0000313" key="2">
    <source>
        <dbReference type="EMBL" id="SJZ77319.1"/>
    </source>
</evidence>
<dbReference type="PANTHER" id="PTHR42990:SF1">
    <property type="entry name" value="AAA+ ATPASE DOMAIN-CONTAINING PROTEIN"/>
    <property type="match status" value="1"/>
</dbReference>
<dbReference type="SUPFAM" id="SSF46785">
    <property type="entry name" value="Winged helix' DNA-binding domain"/>
    <property type="match status" value="1"/>
</dbReference>
<protein>
    <recommendedName>
        <fullName evidence="1">AAA domain-containing protein</fullName>
    </recommendedName>
</protein>
<evidence type="ECO:0000259" key="1">
    <source>
        <dbReference type="Pfam" id="PF13173"/>
    </source>
</evidence>
<name>A0A1T4NDF3_9PORP</name>
<dbReference type="AlphaFoldDB" id="A0A1T4NDF3"/>
<proteinExistence type="predicted"/>
<gene>
    <name evidence="2" type="ORF">SAMN02745171_01080</name>
</gene>
<dbReference type="InterPro" id="IPR027417">
    <property type="entry name" value="P-loop_NTPase"/>
</dbReference>
<reference evidence="3" key="1">
    <citation type="submission" date="2017-02" db="EMBL/GenBank/DDBJ databases">
        <authorList>
            <person name="Varghese N."/>
            <person name="Submissions S."/>
        </authorList>
    </citation>
    <scope>NUCLEOTIDE SEQUENCE [LARGE SCALE GENOMIC DNA]</scope>
    <source>
        <strain evidence="3">ATCC 51356</strain>
    </source>
</reference>
<feature type="domain" description="AAA" evidence="1">
    <location>
        <begin position="32"/>
        <end position="153"/>
    </location>
</feature>
<evidence type="ECO:0000313" key="3">
    <source>
        <dbReference type="Proteomes" id="UP000190121"/>
    </source>
</evidence>
<dbReference type="Pfam" id="PF13173">
    <property type="entry name" value="AAA_14"/>
    <property type="match status" value="1"/>
</dbReference>
<dbReference type="InterPro" id="IPR036390">
    <property type="entry name" value="WH_DNA-bd_sf"/>
</dbReference>
<dbReference type="STRING" id="29524.SAMN02745171_01080"/>
<organism evidence="2 3">
    <name type="scientific">Porphyromonas circumdentaria</name>
    <dbReference type="NCBI Taxonomy" id="29524"/>
    <lineage>
        <taxon>Bacteria</taxon>
        <taxon>Pseudomonadati</taxon>
        <taxon>Bacteroidota</taxon>
        <taxon>Bacteroidia</taxon>
        <taxon>Bacteroidales</taxon>
        <taxon>Porphyromonadaceae</taxon>
        <taxon>Porphyromonas</taxon>
    </lineage>
</organism>